<dbReference type="STRING" id="39492.ERS852540_00789"/>
<dbReference type="EMBL" id="CZBY01000004">
    <property type="protein sequence ID" value="CUQ83943.1"/>
    <property type="molecule type" value="Genomic_DNA"/>
</dbReference>
<accession>A0A174Z9J9</accession>
<keyword evidence="1" id="KW-0812">Transmembrane</keyword>
<evidence type="ECO:0000256" key="1">
    <source>
        <dbReference type="SAM" id="Phobius"/>
    </source>
</evidence>
<dbReference type="OrthoDB" id="1649278at2"/>
<dbReference type="InterPro" id="IPR014197">
    <property type="entry name" value="Sporulation_prot_YunB"/>
</dbReference>
<name>A0A174Z9J9_9FIRM</name>
<organism evidence="2 3">
    <name type="scientific">[Eubacterium] siraeum</name>
    <dbReference type="NCBI Taxonomy" id="39492"/>
    <lineage>
        <taxon>Bacteria</taxon>
        <taxon>Bacillati</taxon>
        <taxon>Bacillota</taxon>
        <taxon>Clostridia</taxon>
        <taxon>Eubacteriales</taxon>
        <taxon>Oscillospiraceae</taxon>
        <taxon>Oscillospiraceae incertae sedis</taxon>
    </lineage>
</organism>
<feature type="transmembrane region" description="Helical" evidence="1">
    <location>
        <begin position="12"/>
        <end position="34"/>
    </location>
</feature>
<dbReference type="AlphaFoldDB" id="A0A174Z9J9"/>
<gene>
    <name evidence="2" type="ORF">ERS852540_00789</name>
</gene>
<proteinExistence type="predicted"/>
<sequence length="231" mass="25547">MKRDLSKFRRRVGLKLIGAAFILLGFAGMLQLMIRPNIMNVCEYNSRAVTVSLIDDAINERLNELGEDAGYSALVKLSYTADGRVSSIESNTKLINRIKNDMLTEINDRLMKGETENVDLTVGTLSGIPLFHGSGPTVRMKVEPKGYADAVFISEFTDAGLNQTLHRMIMRTTVSVTAFIPMYSVQTDVSGDFLIAETVIVGNVPESFTHVVSEDKDIVDAINDFEAEPYE</sequence>
<evidence type="ECO:0000313" key="2">
    <source>
        <dbReference type="EMBL" id="CUQ83943.1"/>
    </source>
</evidence>
<reference evidence="2 3" key="1">
    <citation type="submission" date="2015-09" db="EMBL/GenBank/DDBJ databases">
        <authorList>
            <consortium name="Pathogen Informatics"/>
        </authorList>
    </citation>
    <scope>NUCLEOTIDE SEQUENCE [LARGE SCALE GENOMIC DNA]</scope>
    <source>
        <strain evidence="2 3">2789STDY5834928</strain>
    </source>
</reference>
<evidence type="ECO:0000313" key="3">
    <source>
        <dbReference type="Proteomes" id="UP000095662"/>
    </source>
</evidence>
<keyword evidence="1" id="KW-1133">Transmembrane helix</keyword>
<dbReference type="Proteomes" id="UP000095662">
    <property type="component" value="Unassembled WGS sequence"/>
</dbReference>
<dbReference type="Pfam" id="PF09560">
    <property type="entry name" value="Spore_YunB"/>
    <property type="match status" value="1"/>
</dbReference>
<keyword evidence="1" id="KW-0472">Membrane</keyword>
<protein>
    <submittedName>
        <fullName evidence="2">Sporulation protein YunB</fullName>
    </submittedName>
</protein>